<evidence type="ECO:0000256" key="4">
    <source>
        <dbReference type="ARBA" id="ARBA00022771"/>
    </source>
</evidence>
<keyword evidence="5" id="KW-0378">Hydrolase</keyword>
<evidence type="ECO:0000256" key="11">
    <source>
        <dbReference type="SAM" id="MobiDB-lite"/>
    </source>
</evidence>
<evidence type="ECO:0000259" key="12">
    <source>
        <dbReference type="PROSITE" id="PS50162"/>
    </source>
</evidence>
<keyword evidence="7" id="KW-0067">ATP-binding</keyword>
<dbReference type="InterPro" id="IPR041166">
    <property type="entry name" value="Rubredoxin_2"/>
</dbReference>
<dbReference type="PANTHER" id="PTHR32472">
    <property type="entry name" value="DNA REPAIR PROTEIN RADA"/>
    <property type="match status" value="1"/>
</dbReference>
<feature type="domain" description="RecA family profile 1" evidence="12">
    <location>
        <begin position="175"/>
        <end position="382"/>
    </location>
</feature>
<dbReference type="HAMAP" id="MF_01498">
    <property type="entry name" value="RadA_bact"/>
    <property type="match status" value="1"/>
</dbReference>
<reference evidence="13 14" key="1">
    <citation type="submission" date="2024-06" db="EMBL/GenBank/DDBJ databases">
        <authorList>
            <person name="Kraege A."/>
            <person name="Thomma B."/>
        </authorList>
    </citation>
    <scope>NUCLEOTIDE SEQUENCE [LARGE SCALE GENOMIC DNA]</scope>
</reference>
<gene>
    <name evidence="13" type="primary">g11588</name>
    <name evidence="13" type="ORF">VP750_LOCUS10357</name>
</gene>
<dbReference type="Gene3D" id="3.30.230.10">
    <property type="match status" value="1"/>
</dbReference>
<protein>
    <submittedName>
        <fullName evidence="13">G11588 protein</fullName>
    </submittedName>
</protein>
<keyword evidence="3" id="KW-0227">DNA damage</keyword>
<keyword evidence="8" id="KW-0346">Stress response</keyword>
<dbReference type="InterPro" id="IPR004504">
    <property type="entry name" value="DNA_repair_RadA"/>
</dbReference>
<evidence type="ECO:0000313" key="14">
    <source>
        <dbReference type="Proteomes" id="UP001497392"/>
    </source>
</evidence>
<dbReference type="Pfam" id="PF18073">
    <property type="entry name" value="Zn_ribbon_LapB"/>
    <property type="match status" value="1"/>
</dbReference>
<feature type="compositionally biased region" description="Acidic residues" evidence="11">
    <location>
        <begin position="241"/>
        <end position="269"/>
    </location>
</feature>
<dbReference type="InterPro" id="IPR020568">
    <property type="entry name" value="Ribosomal_Su5_D2-typ_SF"/>
</dbReference>
<proteinExistence type="inferred from homology"/>
<evidence type="ECO:0000256" key="9">
    <source>
        <dbReference type="ARBA" id="ARBA00023125"/>
    </source>
</evidence>
<dbReference type="Pfam" id="PF13541">
    <property type="entry name" value="ChlI"/>
    <property type="match status" value="1"/>
</dbReference>
<dbReference type="CDD" id="cd01121">
    <property type="entry name" value="RadA_SMS_N"/>
    <property type="match status" value="1"/>
</dbReference>
<accession>A0ABP1G8C2</accession>
<keyword evidence="4" id="KW-0863">Zinc-finger</keyword>
<evidence type="ECO:0000256" key="2">
    <source>
        <dbReference type="ARBA" id="ARBA00022741"/>
    </source>
</evidence>
<dbReference type="EMBL" id="CAXHTA020000018">
    <property type="protein sequence ID" value="CAL5228451.1"/>
    <property type="molecule type" value="Genomic_DNA"/>
</dbReference>
<keyword evidence="9" id="KW-0238">DNA-binding</keyword>
<dbReference type="Proteomes" id="UP001497392">
    <property type="component" value="Unassembled WGS sequence"/>
</dbReference>
<dbReference type="InterPro" id="IPR020588">
    <property type="entry name" value="RecA_ATP-bd"/>
</dbReference>
<dbReference type="InterPro" id="IPR003593">
    <property type="entry name" value="AAA+_ATPase"/>
</dbReference>
<evidence type="ECO:0000256" key="10">
    <source>
        <dbReference type="ARBA" id="ARBA00023204"/>
    </source>
</evidence>
<evidence type="ECO:0000256" key="3">
    <source>
        <dbReference type="ARBA" id="ARBA00022763"/>
    </source>
</evidence>
<organism evidence="13 14">
    <name type="scientific">Coccomyxa viridis</name>
    <dbReference type="NCBI Taxonomy" id="1274662"/>
    <lineage>
        <taxon>Eukaryota</taxon>
        <taxon>Viridiplantae</taxon>
        <taxon>Chlorophyta</taxon>
        <taxon>core chlorophytes</taxon>
        <taxon>Trebouxiophyceae</taxon>
        <taxon>Trebouxiophyceae incertae sedis</taxon>
        <taxon>Coccomyxaceae</taxon>
        <taxon>Coccomyxa</taxon>
    </lineage>
</organism>
<comment type="caution">
    <text evidence="13">The sequence shown here is derived from an EMBL/GenBank/DDBJ whole genome shotgun (WGS) entry which is preliminary data.</text>
</comment>
<name>A0ABP1G8C2_9CHLO</name>
<evidence type="ECO:0000256" key="8">
    <source>
        <dbReference type="ARBA" id="ARBA00023016"/>
    </source>
</evidence>
<evidence type="ECO:0000256" key="5">
    <source>
        <dbReference type="ARBA" id="ARBA00022801"/>
    </source>
</evidence>
<evidence type="ECO:0000256" key="1">
    <source>
        <dbReference type="ARBA" id="ARBA00022723"/>
    </source>
</evidence>
<keyword evidence="1" id="KW-0479">Metal-binding</keyword>
<dbReference type="Gene3D" id="3.40.50.300">
    <property type="entry name" value="P-loop containing nucleotide triphosphate hydrolases"/>
    <property type="match status" value="1"/>
</dbReference>
<keyword evidence="6" id="KW-0862">Zinc</keyword>
<dbReference type="Pfam" id="PF13481">
    <property type="entry name" value="AAA_25"/>
    <property type="match status" value="1"/>
</dbReference>
<evidence type="ECO:0000313" key="13">
    <source>
        <dbReference type="EMBL" id="CAL5228451.1"/>
    </source>
</evidence>
<dbReference type="PRINTS" id="PR00830">
    <property type="entry name" value="ENDOLAPTASE"/>
</dbReference>
<keyword evidence="2" id="KW-0547">Nucleotide-binding</keyword>
<dbReference type="SUPFAM" id="SSF54211">
    <property type="entry name" value="Ribosomal protein S5 domain 2-like"/>
    <property type="match status" value="1"/>
</dbReference>
<dbReference type="InterPro" id="IPR014721">
    <property type="entry name" value="Ribsml_uS5_D2-typ_fold_subgr"/>
</dbReference>
<dbReference type="SUPFAM" id="SSF52540">
    <property type="entry name" value="P-loop containing nucleoside triphosphate hydrolases"/>
    <property type="match status" value="1"/>
</dbReference>
<dbReference type="SMART" id="SM00382">
    <property type="entry name" value="AAA"/>
    <property type="match status" value="1"/>
</dbReference>
<keyword evidence="14" id="KW-1185">Reference proteome</keyword>
<dbReference type="InterPro" id="IPR027417">
    <property type="entry name" value="P-loop_NTPase"/>
</dbReference>
<sequence>MLSRAACRGVLASLVHYRRRAFLGVPVISYRRPGLHPRTKYGRQTSINTRIYSAAAAAKKSTVFKCTECGGEFSQWKGRCGDCNSWNTLEKTFVYKEPPPSANKGGGGGASAAAAVAAPRVSSAAQHSTAPRTSIRQPASGWVSSVSQSVFLEVTLSRPQHISKVGRLGYGNQWRLPLQGESGAELARVLGGGVVPGSLTLVGGDPGVGKSTLLLQVAAMLGSGTTPSAPQPSLVIEEELLEEEDELEEEEDTDYSGEEEEEDDTEEEESMKAFDAGSALPGQAVLYVSAEESVEQVGSRAQRMGLQGSPHLYLYSATRLVDILQEIVAMQPRAVVIDSIQTVYLDDVNGSAGSVSQVRECATALLHVAKRQGVPVFLVGHVTKTGDIAGPRVLEHIVDTVMYMEGERHQAFRLVRGIKNRYGPTDEVGVFEMKEEGLVAVPNPSASFLGDRTLSANASSAVTVMIEGTRPLLLEVQALCSPVHQGQGPPLRIPNGINRNRMNLITAVLTKHARLRLHTVDCHTNVVGGLTLTEPATDLAVALAIASSYYDRPISPHLAAIGEIGLGGELRPANHIERRVMEAAKLGFSHIIVPEIHAPAATGRLANIDIIKCRTIKDALMAALGNVPIADPPPHQQIEEEFVGAVYKITQPLELATLSQRGNKIWKHFCQRS</sequence>
<keyword evidence="10" id="KW-0234">DNA repair</keyword>
<dbReference type="PROSITE" id="PS50162">
    <property type="entry name" value="RECA_2"/>
    <property type="match status" value="1"/>
</dbReference>
<evidence type="ECO:0000256" key="6">
    <source>
        <dbReference type="ARBA" id="ARBA00022833"/>
    </source>
</evidence>
<evidence type="ECO:0000256" key="7">
    <source>
        <dbReference type="ARBA" id="ARBA00022840"/>
    </source>
</evidence>
<dbReference type="PANTHER" id="PTHR32472:SF10">
    <property type="entry name" value="DNA REPAIR PROTEIN RADA-LIKE PROTEIN"/>
    <property type="match status" value="1"/>
</dbReference>
<feature type="region of interest" description="Disordered" evidence="11">
    <location>
        <begin position="241"/>
        <end position="272"/>
    </location>
</feature>